<dbReference type="EMBL" id="BPLR01012513">
    <property type="protein sequence ID" value="GIY54409.1"/>
    <property type="molecule type" value="Genomic_DNA"/>
</dbReference>
<comment type="caution">
    <text evidence="2">The sequence shown here is derived from an EMBL/GenBank/DDBJ whole genome shotgun (WGS) entry which is preliminary data.</text>
</comment>
<feature type="region of interest" description="Disordered" evidence="1">
    <location>
        <begin position="1"/>
        <end position="22"/>
    </location>
</feature>
<dbReference type="Proteomes" id="UP001054945">
    <property type="component" value="Unassembled WGS sequence"/>
</dbReference>
<dbReference type="AlphaFoldDB" id="A0AAV4U9F8"/>
<keyword evidence="3" id="KW-1185">Reference proteome</keyword>
<feature type="compositionally biased region" description="Polar residues" evidence="1">
    <location>
        <begin position="91"/>
        <end position="100"/>
    </location>
</feature>
<evidence type="ECO:0000313" key="3">
    <source>
        <dbReference type="Proteomes" id="UP001054945"/>
    </source>
</evidence>
<name>A0AAV4U9F8_CAEEX</name>
<feature type="region of interest" description="Disordered" evidence="1">
    <location>
        <begin position="83"/>
        <end position="106"/>
    </location>
</feature>
<organism evidence="2 3">
    <name type="scientific">Caerostris extrusa</name>
    <name type="common">Bark spider</name>
    <name type="synonym">Caerostris bankana</name>
    <dbReference type="NCBI Taxonomy" id="172846"/>
    <lineage>
        <taxon>Eukaryota</taxon>
        <taxon>Metazoa</taxon>
        <taxon>Ecdysozoa</taxon>
        <taxon>Arthropoda</taxon>
        <taxon>Chelicerata</taxon>
        <taxon>Arachnida</taxon>
        <taxon>Araneae</taxon>
        <taxon>Araneomorphae</taxon>
        <taxon>Entelegynae</taxon>
        <taxon>Araneoidea</taxon>
        <taxon>Araneidae</taxon>
        <taxon>Caerostris</taxon>
    </lineage>
</organism>
<evidence type="ECO:0000256" key="1">
    <source>
        <dbReference type="SAM" id="MobiDB-lite"/>
    </source>
</evidence>
<sequence length="106" mass="11329">MSENAIRMGVEKTSRAFPTPQVPRSPVNCAMFSFRVESLEGENGSWFGISALAGAVVSNQTFSENTLPRHTLCATPPCGGSLRSVTCPRKGQTSHNSDPGKSTKNE</sequence>
<protein>
    <submittedName>
        <fullName evidence="2">Uncharacterized protein</fullName>
    </submittedName>
</protein>
<reference evidence="2 3" key="1">
    <citation type="submission" date="2021-06" db="EMBL/GenBank/DDBJ databases">
        <title>Caerostris extrusa draft genome.</title>
        <authorList>
            <person name="Kono N."/>
            <person name="Arakawa K."/>
        </authorList>
    </citation>
    <scope>NUCLEOTIDE SEQUENCE [LARGE SCALE GENOMIC DNA]</scope>
</reference>
<proteinExistence type="predicted"/>
<accession>A0AAV4U9F8</accession>
<evidence type="ECO:0000313" key="2">
    <source>
        <dbReference type="EMBL" id="GIY54409.1"/>
    </source>
</evidence>
<gene>
    <name evidence="2" type="ORF">CEXT_422341</name>
</gene>